<evidence type="ECO:0000256" key="4">
    <source>
        <dbReference type="ARBA" id="ARBA00022691"/>
    </source>
</evidence>
<dbReference type="SUPFAM" id="SSF53335">
    <property type="entry name" value="S-adenosyl-L-methionine-dependent methyltransferases"/>
    <property type="match status" value="1"/>
</dbReference>
<dbReference type="Proteomes" id="UP001496674">
    <property type="component" value="Chromosome"/>
</dbReference>
<dbReference type="PANTHER" id="PTHR23068">
    <property type="entry name" value="DNA CYTOSINE-5- -METHYLTRANSFERASE 3-RELATED"/>
    <property type="match status" value="1"/>
</dbReference>
<comment type="catalytic activity">
    <reaction evidence="6">
        <text>a 2'-deoxycytidine in DNA + S-adenosyl-L-methionine = a 5-methyl-2'-deoxycytidine in DNA + S-adenosyl-L-homocysteine + H(+)</text>
        <dbReference type="Rhea" id="RHEA:13681"/>
        <dbReference type="Rhea" id="RHEA-COMP:11369"/>
        <dbReference type="Rhea" id="RHEA-COMP:11370"/>
        <dbReference type="ChEBI" id="CHEBI:15378"/>
        <dbReference type="ChEBI" id="CHEBI:57856"/>
        <dbReference type="ChEBI" id="CHEBI:59789"/>
        <dbReference type="ChEBI" id="CHEBI:85452"/>
        <dbReference type="ChEBI" id="CHEBI:85454"/>
        <dbReference type="EC" id="2.1.1.37"/>
    </reaction>
</comment>
<dbReference type="Pfam" id="PF00145">
    <property type="entry name" value="DNA_methylase"/>
    <property type="match status" value="1"/>
</dbReference>
<evidence type="ECO:0000256" key="2">
    <source>
        <dbReference type="ARBA" id="ARBA00022603"/>
    </source>
</evidence>
<gene>
    <name evidence="8" type="ORF">BSYN_03950</name>
</gene>
<dbReference type="PANTHER" id="PTHR23068:SF25">
    <property type="entry name" value="DNA (CYTOSINE-5)-METHYLTRANSFERASE DRM2"/>
    <property type="match status" value="1"/>
</dbReference>
<name>A0ABN6Z0L6_9BACE</name>
<organism evidence="8 9">
    <name type="scientific">Bacteroides sedimenti</name>
    <dbReference type="NCBI Taxonomy" id="2136147"/>
    <lineage>
        <taxon>Bacteria</taxon>
        <taxon>Pseudomonadati</taxon>
        <taxon>Bacteroidota</taxon>
        <taxon>Bacteroidia</taxon>
        <taxon>Bacteroidales</taxon>
        <taxon>Bacteroidaceae</taxon>
        <taxon>Bacteroides</taxon>
    </lineage>
</organism>
<keyword evidence="9" id="KW-1185">Reference proteome</keyword>
<evidence type="ECO:0000256" key="6">
    <source>
        <dbReference type="ARBA" id="ARBA00047422"/>
    </source>
</evidence>
<dbReference type="PROSITE" id="PS00094">
    <property type="entry name" value="C5_MTASE_1"/>
    <property type="match status" value="1"/>
</dbReference>
<reference evidence="8 9" key="1">
    <citation type="submission" date="2023-04" db="EMBL/GenBank/DDBJ databases">
        <title>Draft genome sequence of acteroides sedimenti strain YN3PY1.</title>
        <authorList>
            <person name="Yoshida N."/>
        </authorList>
    </citation>
    <scope>NUCLEOTIDE SEQUENCE [LARGE SCALE GENOMIC DNA]</scope>
    <source>
        <strain evidence="8 9">YN3PY1</strain>
    </source>
</reference>
<evidence type="ECO:0000313" key="8">
    <source>
        <dbReference type="EMBL" id="BEG98130.1"/>
    </source>
</evidence>
<keyword evidence="5" id="KW-0680">Restriction system</keyword>
<dbReference type="EMBL" id="AP028055">
    <property type="protein sequence ID" value="BEG98130.1"/>
    <property type="molecule type" value="Genomic_DNA"/>
</dbReference>
<dbReference type="InterPro" id="IPR001525">
    <property type="entry name" value="C5_MeTfrase"/>
</dbReference>
<keyword evidence="2 7" id="KW-0489">Methyltransferase</keyword>
<comment type="similarity">
    <text evidence="7">Belongs to the class I-like SAM-binding methyltransferase superfamily. C5-methyltransferase family.</text>
</comment>
<protein>
    <recommendedName>
        <fullName evidence="1">DNA (cytosine-5-)-methyltransferase</fullName>
        <ecNumber evidence="1">2.1.1.37</ecNumber>
    </recommendedName>
</protein>
<evidence type="ECO:0000256" key="3">
    <source>
        <dbReference type="ARBA" id="ARBA00022679"/>
    </source>
</evidence>
<dbReference type="InterPro" id="IPR029063">
    <property type="entry name" value="SAM-dependent_MTases_sf"/>
</dbReference>
<dbReference type="InterPro" id="IPR050390">
    <property type="entry name" value="C5-Methyltransferase"/>
</dbReference>
<proteinExistence type="inferred from homology"/>
<evidence type="ECO:0000256" key="5">
    <source>
        <dbReference type="ARBA" id="ARBA00022747"/>
    </source>
</evidence>
<dbReference type="InterPro" id="IPR018117">
    <property type="entry name" value="C5_DNA_meth_AS"/>
</dbReference>
<dbReference type="Gene3D" id="3.40.50.150">
    <property type="entry name" value="Vaccinia Virus protein VP39"/>
    <property type="match status" value="1"/>
</dbReference>
<keyword evidence="3 7" id="KW-0808">Transferase</keyword>
<dbReference type="EC" id="2.1.1.37" evidence="1"/>
<dbReference type="RefSeq" id="WP_353332815.1">
    <property type="nucleotide sequence ID" value="NZ_AP028055.1"/>
</dbReference>
<feature type="active site" evidence="7">
    <location>
        <position position="88"/>
    </location>
</feature>
<keyword evidence="4 7" id="KW-0949">S-adenosyl-L-methionine</keyword>
<sequence length="205" mass="23036">MKKGLTVLSLFDGMSCCRIALERAGIQVSKYFASEIKDIAIKVTRHNYPDTIHIGDVTKVSFKDGILHTENGDFEVGHIDLLAGGSPCQDLSIANRTQSGLGGSKSSLFWEYERLKKEINPTYFILENVGSMPKFDRMLISEALGATGVKINSSLVSGQLRDRIYWTNIWEREREIPIPKDRGIMLSDVLDSGWTERKKIQLHTC</sequence>
<evidence type="ECO:0000313" key="9">
    <source>
        <dbReference type="Proteomes" id="UP001496674"/>
    </source>
</evidence>
<accession>A0ABN6Z0L6</accession>
<evidence type="ECO:0000256" key="1">
    <source>
        <dbReference type="ARBA" id="ARBA00011975"/>
    </source>
</evidence>
<dbReference type="PROSITE" id="PS51679">
    <property type="entry name" value="SAM_MT_C5"/>
    <property type="match status" value="1"/>
</dbReference>
<evidence type="ECO:0000256" key="7">
    <source>
        <dbReference type="PROSITE-ProRule" id="PRU01016"/>
    </source>
</evidence>